<proteinExistence type="predicted"/>
<dbReference type="EMBL" id="QPFP01000008">
    <property type="protein sequence ID" value="TEB34923.1"/>
    <property type="molecule type" value="Genomic_DNA"/>
</dbReference>
<protein>
    <submittedName>
        <fullName evidence="2">Uncharacterized protein</fullName>
    </submittedName>
</protein>
<name>A0A4Y7TL72_COPMI</name>
<comment type="caution">
    <text evidence="2">The sequence shown here is derived from an EMBL/GenBank/DDBJ whole genome shotgun (WGS) entry which is preliminary data.</text>
</comment>
<reference evidence="2 3" key="1">
    <citation type="journal article" date="2019" name="Nat. Ecol. Evol.">
        <title>Megaphylogeny resolves global patterns of mushroom evolution.</title>
        <authorList>
            <person name="Varga T."/>
            <person name="Krizsan K."/>
            <person name="Foldi C."/>
            <person name="Dima B."/>
            <person name="Sanchez-Garcia M."/>
            <person name="Sanchez-Ramirez S."/>
            <person name="Szollosi G.J."/>
            <person name="Szarkandi J.G."/>
            <person name="Papp V."/>
            <person name="Albert L."/>
            <person name="Andreopoulos W."/>
            <person name="Angelini C."/>
            <person name="Antonin V."/>
            <person name="Barry K.W."/>
            <person name="Bougher N.L."/>
            <person name="Buchanan P."/>
            <person name="Buyck B."/>
            <person name="Bense V."/>
            <person name="Catcheside P."/>
            <person name="Chovatia M."/>
            <person name="Cooper J."/>
            <person name="Damon W."/>
            <person name="Desjardin D."/>
            <person name="Finy P."/>
            <person name="Geml J."/>
            <person name="Haridas S."/>
            <person name="Hughes K."/>
            <person name="Justo A."/>
            <person name="Karasinski D."/>
            <person name="Kautmanova I."/>
            <person name="Kiss B."/>
            <person name="Kocsube S."/>
            <person name="Kotiranta H."/>
            <person name="LaButti K.M."/>
            <person name="Lechner B.E."/>
            <person name="Liimatainen K."/>
            <person name="Lipzen A."/>
            <person name="Lukacs Z."/>
            <person name="Mihaltcheva S."/>
            <person name="Morgado L.N."/>
            <person name="Niskanen T."/>
            <person name="Noordeloos M.E."/>
            <person name="Ohm R.A."/>
            <person name="Ortiz-Santana B."/>
            <person name="Ovrebo C."/>
            <person name="Racz N."/>
            <person name="Riley R."/>
            <person name="Savchenko A."/>
            <person name="Shiryaev A."/>
            <person name="Soop K."/>
            <person name="Spirin V."/>
            <person name="Szebenyi C."/>
            <person name="Tomsovsky M."/>
            <person name="Tulloss R.E."/>
            <person name="Uehling J."/>
            <person name="Grigoriev I.V."/>
            <person name="Vagvolgyi C."/>
            <person name="Papp T."/>
            <person name="Martin F.M."/>
            <person name="Miettinen O."/>
            <person name="Hibbett D.S."/>
            <person name="Nagy L.G."/>
        </authorList>
    </citation>
    <scope>NUCLEOTIDE SEQUENCE [LARGE SCALE GENOMIC DNA]</scope>
    <source>
        <strain evidence="2 3">FP101781</strain>
    </source>
</reference>
<dbReference type="AlphaFoldDB" id="A0A4Y7TL72"/>
<evidence type="ECO:0000313" key="3">
    <source>
        <dbReference type="Proteomes" id="UP000298030"/>
    </source>
</evidence>
<feature type="compositionally biased region" description="Low complexity" evidence="1">
    <location>
        <begin position="42"/>
        <end position="72"/>
    </location>
</feature>
<sequence length="161" mass="16135">MIVVPAPQTTSLAPGLTNQYPSPFLPFRSSGAQLGTFPAQNTAGGATSATTFAAPAQTQAPTPAATQAQSTPIQLTSQTPTQAPPAPAPAPTFPAPPAPMSQSQNRTPQLPAPRQTIPAPVLAQSTQAGGPSANALGKRALRSNDNSDPPSGLAAKRSKGP</sequence>
<keyword evidence="3" id="KW-1185">Reference proteome</keyword>
<feature type="compositionally biased region" description="Polar residues" evidence="1">
    <location>
        <begin position="30"/>
        <end position="41"/>
    </location>
</feature>
<feature type="region of interest" description="Disordered" evidence="1">
    <location>
        <begin position="27"/>
        <end position="161"/>
    </location>
</feature>
<evidence type="ECO:0000313" key="2">
    <source>
        <dbReference type="EMBL" id="TEB34923.1"/>
    </source>
</evidence>
<evidence type="ECO:0000256" key="1">
    <source>
        <dbReference type="SAM" id="MobiDB-lite"/>
    </source>
</evidence>
<organism evidence="2 3">
    <name type="scientific">Coprinellus micaceus</name>
    <name type="common">Glistening ink-cap mushroom</name>
    <name type="synonym">Coprinus micaceus</name>
    <dbReference type="NCBI Taxonomy" id="71717"/>
    <lineage>
        <taxon>Eukaryota</taxon>
        <taxon>Fungi</taxon>
        <taxon>Dikarya</taxon>
        <taxon>Basidiomycota</taxon>
        <taxon>Agaricomycotina</taxon>
        <taxon>Agaricomycetes</taxon>
        <taxon>Agaricomycetidae</taxon>
        <taxon>Agaricales</taxon>
        <taxon>Agaricineae</taxon>
        <taxon>Psathyrellaceae</taxon>
        <taxon>Coprinellus</taxon>
    </lineage>
</organism>
<dbReference type="Proteomes" id="UP000298030">
    <property type="component" value="Unassembled WGS sequence"/>
</dbReference>
<accession>A0A4Y7TL72</accession>
<gene>
    <name evidence="2" type="ORF">FA13DRAFT_1788544</name>
</gene>
<feature type="compositionally biased region" description="Pro residues" evidence="1">
    <location>
        <begin position="82"/>
        <end position="99"/>
    </location>
</feature>